<dbReference type="Proteomes" id="UP001055811">
    <property type="component" value="Linkage Group LG03"/>
</dbReference>
<proteinExistence type="predicted"/>
<protein>
    <submittedName>
        <fullName evidence="1">Uncharacterized protein</fullName>
    </submittedName>
</protein>
<organism evidence="1 2">
    <name type="scientific">Cichorium intybus</name>
    <name type="common">Chicory</name>
    <dbReference type="NCBI Taxonomy" id="13427"/>
    <lineage>
        <taxon>Eukaryota</taxon>
        <taxon>Viridiplantae</taxon>
        <taxon>Streptophyta</taxon>
        <taxon>Embryophyta</taxon>
        <taxon>Tracheophyta</taxon>
        <taxon>Spermatophyta</taxon>
        <taxon>Magnoliopsida</taxon>
        <taxon>eudicotyledons</taxon>
        <taxon>Gunneridae</taxon>
        <taxon>Pentapetalae</taxon>
        <taxon>asterids</taxon>
        <taxon>campanulids</taxon>
        <taxon>Asterales</taxon>
        <taxon>Asteraceae</taxon>
        <taxon>Cichorioideae</taxon>
        <taxon>Cichorieae</taxon>
        <taxon>Cichoriinae</taxon>
        <taxon>Cichorium</taxon>
    </lineage>
</organism>
<sequence length="120" mass="13643">METMKGTQMPSPDYKKKSENKRKENVKLERADVDSEGLQILWSEKESDGWRRCCLRWEATYGCLRRAVNRRRNLGRKESTIVDSIVNLIPIRTPPITQIGLQPMSPSDLSPTGLIGPSPC</sequence>
<name>A0ACB9EWL0_CICIN</name>
<reference evidence="1 2" key="2">
    <citation type="journal article" date="2022" name="Mol. Ecol. Resour.">
        <title>The genomes of chicory, endive, great burdock and yacon provide insights into Asteraceae paleo-polyploidization history and plant inulin production.</title>
        <authorList>
            <person name="Fan W."/>
            <person name="Wang S."/>
            <person name="Wang H."/>
            <person name="Wang A."/>
            <person name="Jiang F."/>
            <person name="Liu H."/>
            <person name="Zhao H."/>
            <person name="Xu D."/>
            <person name="Zhang Y."/>
        </authorList>
    </citation>
    <scope>NUCLEOTIDE SEQUENCE [LARGE SCALE GENOMIC DNA]</scope>
    <source>
        <strain evidence="2">cv. Punajuju</strain>
        <tissue evidence="1">Leaves</tissue>
    </source>
</reference>
<keyword evidence="2" id="KW-1185">Reference proteome</keyword>
<evidence type="ECO:0000313" key="2">
    <source>
        <dbReference type="Proteomes" id="UP001055811"/>
    </source>
</evidence>
<gene>
    <name evidence="1" type="ORF">L2E82_13337</name>
</gene>
<comment type="caution">
    <text evidence="1">The sequence shown here is derived from an EMBL/GenBank/DDBJ whole genome shotgun (WGS) entry which is preliminary data.</text>
</comment>
<evidence type="ECO:0000313" key="1">
    <source>
        <dbReference type="EMBL" id="KAI3763463.1"/>
    </source>
</evidence>
<accession>A0ACB9EWL0</accession>
<reference evidence="2" key="1">
    <citation type="journal article" date="2022" name="Mol. Ecol. Resour.">
        <title>The genomes of chicory, endive, great burdock and yacon provide insights into Asteraceae palaeo-polyploidization history and plant inulin production.</title>
        <authorList>
            <person name="Fan W."/>
            <person name="Wang S."/>
            <person name="Wang H."/>
            <person name="Wang A."/>
            <person name="Jiang F."/>
            <person name="Liu H."/>
            <person name="Zhao H."/>
            <person name="Xu D."/>
            <person name="Zhang Y."/>
        </authorList>
    </citation>
    <scope>NUCLEOTIDE SEQUENCE [LARGE SCALE GENOMIC DNA]</scope>
    <source>
        <strain evidence="2">cv. Punajuju</strain>
    </source>
</reference>
<dbReference type="EMBL" id="CM042011">
    <property type="protein sequence ID" value="KAI3763463.1"/>
    <property type="molecule type" value="Genomic_DNA"/>
</dbReference>